<dbReference type="InterPro" id="IPR042410">
    <property type="entry name" value="WBSCR13"/>
</dbReference>
<dbReference type="InterPro" id="IPR036322">
    <property type="entry name" value="WD40_repeat_dom_sf"/>
</dbReference>
<feature type="transmembrane region" description="Helical" evidence="2">
    <location>
        <begin position="20"/>
        <end position="39"/>
    </location>
</feature>
<dbReference type="Pfam" id="PF00400">
    <property type="entry name" value="WD40"/>
    <property type="match status" value="3"/>
</dbReference>
<dbReference type="PROSITE" id="PS50082">
    <property type="entry name" value="WD_REPEATS_2"/>
    <property type="match status" value="2"/>
</dbReference>
<keyword evidence="2" id="KW-0472">Membrane</keyword>
<dbReference type="PANTHER" id="PTHR44321:SF1">
    <property type="entry name" value="TRANSDUCIN BETA-LIKE PROTEIN 2"/>
    <property type="match status" value="1"/>
</dbReference>
<keyword evidence="1" id="KW-0853">WD repeat</keyword>
<name>A0A195CRX2_9HYME</name>
<feature type="repeat" description="WD" evidence="1">
    <location>
        <begin position="298"/>
        <end position="330"/>
    </location>
</feature>
<dbReference type="InterPro" id="IPR015943">
    <property type="entry name" value="WD40/YVTN_repeat-like_dom_sf"/>
</dbReference>
<dbReference type="SMART" id="SM00320">
    <property type="entry name" value="WD40"/>
    <property type="match status" value="5"/>
</dbReference>
<dbReference type="SUPFAM" id="SSF50978">
    <property type="entry name" value="WD40 repeat-like"/>
    <property type="match status" value="1"/>
</dbReference>
<proteinExistence type="predicted"/>
<dbReference type="Proteomes" id="UP000078542">
    <property type="component" value="Unassembled WGS sequence"/>
</dbReference>
<dbReference type="STRING" id="456900.A0A195CRX2"/>
<dbReference type="Gene3D" id="2.130.10.10">
    <property type="entry name" value="YVTN repeat-like/Quinoprotein amine dehydrogenase"/>
    <property type="match status" value="2"/>
</dbReference>
<evidence type="ECO:0000313" key="4">
    <source>
        <dbReference type="Proteomes" id="UP000078542"/>
    </source>
</evidence>
<dbReference type="PROSITE" id="PS50294">
    <property type="entry name" value="WD_REPEATS_REGION"/>
    <property type="match status" value="1"/>
</dbReference>
<dbReference type="PANTHER" id="PTHR44321">
    <property type="entry name" value="TRANSDUCIN BETA-LIKE PROTEIN 2"/>
    <property type="match status" value="1"/>
</dbReference>
<sequence>MENTTCPTNVLESASVPGLMMLLATLVAGGIVLVICYAVSRRSRSRQDSQKTYYSDESVPASHMYMSPSSPVSMQPREFVGNKRTKNKKLDKKRQVHQERVHPWMIGTLKGHTGLVNDMNFSSNGRYLASCADDRTVLLWYTKDFTLKDRKSLRVNIEFDHATLIRWSPDGKAFIIHKAVANAIEVYKITKKSDGYLASATKALEFSQHHTEDVVGMDIACTGKYIITCSKMNDLIIWDLKGQTLATVEMHLGSTYRARISPCGRFVAASGFTPDVNVWEVVFSKSGEFKTVAKAFDLAGHSSGVHDFGFSADTSHMATVSKDGTYRFYNTKIEFEKGEDPHLLTTGTWNTTASASLVLSPNAEVLVIAHGSSISFYSTITGVLDTTIEDIFLGPITCLAFDAMGEYLLAAGDKHIKIFRNVTGYRTAIESAKRKLEQRQTQATKERLEKMICDNKELLEKMGEKCSK</sequence>
<keyword evidence="2" id="KW-0812">Transmembrane</keyword>
<dbReference type="AlphaFoldDB" id="A0A195CRX2"/>
<protein>
    <submittedName>
        <fullName evidence="3">Transducin beta-like protein 2</fullName>
    </submittedName>
</protein>
<accession>A0A195CRX2</accession>
<reference evidence="3 4" key="1">
    <citation type="submission" date="2016-03" db="EMBL/GenBank/DDBJ databases">
        <title>Cyphomyrmex costatus WGS genome.</title>
        <authorList>
            <person name="Nygaard S."/>
            <person name="Hu H."/>
            <person name="Boomsma J."/>
            <person name="Zhang G."/>
        </authorList>
    </citation>
    <scope>NUCLEOTIDE SEQUENCE [LARGE SCALE GENOMIC DNA]</scope>
    <source>
        <strain evidence="3">MS0001</strain>
        <tissue evidence="3">Whole body</tissue>
    </source>
</reference>
<feature type="repeat" description="WD" evidence="1">
    <location>
        <begin position="109"/>
        <end position="140"/>
    </location>
</feature>
<evidence type="ECO:0000256" key="1">
    <source>
        <dbReference type="PROSITE-ProRule" id="PRU00221"/>
    </source>
</evidence>
<keyword evidence="2" id="KW-1133">Transmembrane helix</keyword>
<evidence type="ECO:0000313" key="3">
    <source>
        <dbReference type="EMBL" id="KYN03242.1"/>
    </source>
</evidence>
<dbReference type="GO" id="GO:0005783">
    <property type="term" value="C:endoplasmic reticulum"/>
    <property type="evidence" value="ECO:0007669"/>
    <property type="project" value="TreeGrafter"/>
</dbReference>
<dbReference type="GO" id="GO:0030968">
    <property type="term" value="P:endoplasmic reticulum unfolded protein response"/>
    <property type="evidence" value="ECO:0007669"/>
    <property type="project" value="TreeGrafter"/>
</dbReference>
<dbReference type="InterPro" id="IPR001680">
    <property type="entry name" value="WD40_rpt"/>
</dbReference>
<dbReference type="EMBL" id="KQ977372">
    <property type="protein sequence ID" value="KYN03242.1"/>
    <property type="molecule type" value="Genomic_DNA"/>
</dbReference>
<gene>
    <name evidence="3" type="ORF">ALC62_05905</name>
</gene>
<evidence type="ECO:0000256" key="2">
    <source>
        <dbReference type="SAM" id="Phobius"/>
    </source>
</evidence>
<keyword evidence="4" id="KW-1185">Reference proteome</keyword>
<organism evidence="3 4">
    <name type="scientific">Cyphomyrmex costatus</name>
    <dbReference type="NCBI Taxonomy" id="456900"/>
    <lineage>
        <taxon>Eukaryota</taxon>
        <taxon>Metazoa</taxon>
        <taxon>Ecdysozoa</taxon>
        <taxon>Arthropoda</taxon>
        <taxon>Hexapoda</taxon>
        <taxon>Insecta</taxon>
        <taxon>Pterygota</taxon>
        <taxon>Neoptera</taxon>
        <taxon>Endopterygota</taxon>
        <taxon>Hymenoptera</taxon>
        <taxon>Apocrita</taxon>
        <taxon>Aculeata</taxon>
        <taxon>Formicoidea</taxon>
        <taxon>Formicidae</taxon>
        <taxon>Myrmicinae</taxon>
        <taxon>Cyphomyrmex</taxon>
    </lineage>
</organism>